<organism evidence="1">
    <name type="scientific">Mantoniella antarctica</name>
    <dbReference type="NCBI Taxonomy" id="81844"/>
    <lineage>
        <taxon>Eukaryota</taxon>
        <taxon>Viridiplantae</taxon>
        <taxon>Chlorophyta</taxon>
        <taxon>Mamiellophyceae</taxon>
        <taxon>Mamiellales</taxon>
        <taxon>Mamiellaceae</taxon>
        <taxon>Mantoniella</taxon>
    </lineage>
</organism>
<evidence type="ECO:0000313" key="1">
    <source>
        <dbReference type="EMBL" id="CAD8700744.1"/>
    </source>
</evidence>
<dbReference type="AlphaFoldDB" id="A0A7S0SCH3"/>
<dbReference type="EMBL" id="HBFC01006114">
    <property type="protein sequence ID" value="CAD8700744.1"/>
    <property type="molecule type" value="Transcribed_RNA"/>
</dbReference>
<sequence length="284" mass="30296">MELVGDLARRQMGLVGDLARVTMGATKTMGALTMGAVAGVYADRSGHVDRGFAYFNIPSAPATETSPLDYVAAALGKARELSGLDSGLDSGIAAAKSIGDSTLWAFDQCFAAVLSVGGQSESQAALVRHIEQTRLENNLLLTRLQCLDAFIIVTCIGAGTLLVVQYMGPDKIQEMADESMARAREWSKHTAKWADAQVDSLGLRTHLDALQAHLSALASAICSHSASAYDQMMSILVPTVNQWMLRCARHADAAYSAMTPHVVAAQQAVRKLIAAILDYFNPEP</sequence>
<reference evidence="1" key="1">
    <citation type="submission" date="2021-01" db="EMBL/GenBank/DDBJ databases">
        <authorList>
            <person name="Corre E."/>
            <person name="Pelletier E."/>
            <person name="Niang G."/>
            <person name="Scheremetjew M."/>
            <person name="Finn R."/>
            <person name="Kale V."/>
            <person name="Holt S."/>
            <person name="Cochrane G."/>
            <person name="Meng A."/>
            <person name="Brown T."/>
            <person name="Cohen L."/>
        </authorList>
    </citation>
    <scope>NUCLEOTIDE SEQUENCE</scope>
    <source>
        <strain evidence="1">SL-175</strain>
    </source>
</reference>
<proteinExistence type="predicted"/>
<name>A0A7S0SCH3_9CHLO</name>
<gene>
    <name evidence="1" type="ORF">MANT1106_LOCUS3426</name>
</gene>
<protein>
    <submittedName>
        <fullName evidence="1">Uncharacterized protein</fullName>
    </submittedName>
</protein>
<accession>A0A7S0SCH3</accession>